<reference evidence="1 2" key="1">
    <citation type="submission" date="2019-08" db="EMBL/GenBank/DDBJ databases">
        <title>The genome of the soybean aphid Biotype 1, its phylome, world population structure and adaptation to the North American continent.</title>
        <authorList>
            <person name="Giordano R."/>
            <person name="Donthu R.K."/>
            <person name="Hernandez A.G."/>
            <person name="Wright C.L."/>
            <person name="Zimin A.V."/>
        </authorList>
    </citation>
    <scope>NUCLEOTIDE SEQUENCE [LARGE SCALE GENOMIC DNA]</scope>
    <source>
        <tissue evidence="1">Whole aphids</tissue>
    </source>
</reference>
<accession>A0A6G0SUK9</accession>
<protein>
    <submittedName>
        <fullName evidence="1">Uncharacterized protein</fullName>
    </submittedName>
</protein>
<proteinExistence type="predicted"/>
<gene>
    <name evidence="1" type="ORF">AGLY_017539</name>
</gene>
<evidence type="ECO:0000313" key="1">
    <source>
        <dbReference type="EMBL" id="KAE9522066.1"/>
    </source>
</evidence>
<dbReference type="PANTHER" id="PTHR33053:SF24">
    <property type="entry name" value="TRANSPOSASE DOMAIN-CONTAINING PROTEIN"/>
    <property type="match status" value="1"/>
</dbReference>
<comment type="caution">
    <text evidence="1">The sequence shown here is derived from an EMBL/GenBank/DDBJ whole genome shotgun (WGS) entry which is preliminary data.</text>
</comment>
<dbReference type="OrthoDB" id="10062362at2759"/>
<keyword evidence="2" id="KW-1185">Reference proteome</keyword>
<dbReference type="EMBL" id="VYZN01001662">
    <property type="protein sequence ID" value="KAE9522066.1"/>
    <property type="molecule type" value="Genomic_DNA"/>
</dbReference>
<name>A0A6G0SUK9_APHGL</name>
<sequence>MENALSRRRAATLENRPISITAAAAGHRYNICIIYNIYIGISNRTKRRKMKQDLDNIKKMYSMNHSNNIQIELISNENEVTPSTEFLNVLPISTCKTNQSQLEPNSYLSENLSPFSTSNETSKMYEITEQPIHGLLNAIYQYPRLPRDTKTLLATPKRPRIIRDVHPGHYYHFGLAAGIKKYGTTKLSEIEIDGLPLSKSTFIINNITKKVFPVGVYYGRAKPSDSNDFLTDFISEEKQLIVNGIILNGICKKVSIKSFCMQCSSKSIFTNNQRLFRFFFLHLVCPRRTHDTYINILYEEHHIGEMSRLVELPGLDLVHSFSLDYMHLVCLGAVKN</sequence>
<dbReference type="Proteomes" id="UP000475862">
    <property type="component" value="Unassembled WGS sequence"/>
</dbReference>
<evidence type="ECO:0000313" key="2">
    <source>
        <dbReference type="Proteomes" id="UP000475862"/>
    </source>
</evidence>
<organism evidence="1 2">
    <name type="scientific">Aphis glycines</name>
    <name type="common">Soybean aphid</name>
    <dbReference type="NCBI Taxonomy" id="307491"/>
    <lineage>
        <taxon>Eukaryota</taxon>
        <taxon>Metazoa</taxon>
        <taxon>Ecdysozoa</taxon>
        <taxon>Arthropoda</taxon>
        <taxon>Hexapoda</taxon>
        <taxon>Insecta</taxon>
        <taxon>Pterygota</taxon>
        <taxon>Neoptera</taxon>
        <taxon>Paraneoptera</taxon>
        <taxon>Hemiptera</taxon>
        <taxon>Sternorrhyncha</taxon>
        <taxon>Aphidomorpha</taxon>
        <taxon>Aphidoidea</taxon>
        <taxon>Aphididae</taxon>
        <taxon>Aphidini</taxon>
        <taxon>Aphis</taxon>
        <taxon>Aphis</taxon>
    </lineage>
</organism>
<dbReference type="PANTHER" id="PTHR33053">
    <property type="entry name" value="PROTEIN, PUTATIVE-RELATED"/>
    <property type="match status" value="1"/>
</dbReference>
<dbReference type="AlphaFoldDB" id="A0A6G0SUK9"/>